<keyword evidence="3" id="KW-1185">Reference proteome</keyword>
<accession>A0A9P0APD3</accession>
<dbReference type="Proteomes" id="UP001154078">
    <property type="component" value="Chromosome 1"/>
</dbReference>
<dbReference type="AlphaFoldDB" id="A0A9P0APD3"/>
<organism evidence="2 3">
    <name type="scientific">Brassicogethes aeneus</name>
    <name type="common">Rape pollen beetle</name>
    <name type="synonym">Meligethes aeneus</name>
    <dbReference type="NCBI Taxonomy" id="1431903"/>
    <lineage>
        <taxon>Eukaryota</taxon>
        <taxon>Metazoa</taxon>
        <taxon>Ecdysozoa</taxon>
        <taxon>Arthropoda</taxon>
        <taxon>Hexapoda</taxon>
        <taxon>Insecta</taxon>
        <taxon>Pterygota</taxon>
        <taxon>Neoptera</taxon>
        <taxon>Endopterygota</taxon>
        <taxon>Coleoptera</taxon>
        <taxon>Polyphaga</taxon>
        <taxon>Cucujiformia</taxon>
        <taxon>Nitidulidae</taxon>
        <taxon>Meligethinae</taxon>
        <taxon>Brassicogethes</taxon>
    </lineage>
</organism>
<name>A0A9P0APD3_BRAAE</name>
<dbReference type="EMBL" id="OV121132">
    <property type="protein sequence ID" value="CAH0547291.1"/>
    <property type="molecule type" value="Genomic_DNA"/>
</dbReference>
<evidence type="ECO:0000313" key="2">
    <source>
        <dbReference type="EMBL" id="CAH0547291.1"/>
    </source>
</evidence>
<evidence type="ECO:0000313" key="3">
    <source>
        <dbReference type="Proteomes" id="UP001154078"/>
    </source>
</evidence>
<dbReference type="OrthoDB" id="6762836at2759"/>
<keyword evidence="1" id="KW-0175">Coiled coil</keyword>
<evidence type="ECO:0000256" key="1">
    <source>
        <dbReference type="SAM" id="Coils"/>
    </source>
</evidence>
<gene>
    <name evidence="2" type="ORF">MELIAE_LOCUS1312</name>
</gene>
<protein>
    <submittedName>
        <fullName evidence="2">Uncharacterized protein</fullName>
    </submittedName>
</protein>
<reference evidence="2" key="1">
    <citation type="submission" date="2021-12" db="EMBL/GenBank/DDBJ databases">
        <authorList>
            <person name="King R."/>
        </authorList>
    </citation>
    <scope>NUCLEOTIDE SEQUENCE</scope>
</reference>
<proteinExistence type="predicted"/>
<sequence>MQFRKRKNEHQKLMEFVKEITPPAAPTTFKVLQHNEHRNMLGYSGRSAAGRKRTLRKRSQTVRKLKKAERELDNYRKKASRYKTKYYRLRRQLFDSNKSSPRQKVANLIKGQKVTKEVQPRLLFGEVLFTQLQHNFRNLGYSAKKKKQFIQYVSGDFIKKYRLKTGQNSS</sequence>
<feature type="coiled-coil region" evidence="1">
    <location>
        <begin position="51"/>
        <end position="92"/>
    </location>
</feature>